<evidence type="ECO:0000313" key="5">
    <source>
        <dbReference type="Proteomes" id="UP000248627"/>
    </source>
</evidence>
<proteinExistence type="predicted"/>
<dbReference type="Gene3D" id="3.40.50.720">
    <property type="entry name" value="NAD(P)-binding Rossmann-like Domain"/>
    <property type="match status" value="1"/>
</dbReference>
<dbReference type="Gene3D" id="3.30.360.10">
    <property type="entry name" value="Dihydrodipicolinate Reductase, domain 2"/>
    <property type="match status" value="1"/>
</dbReference>
<dbReference type="OrthoDB" id="9776544at2"/>
<dbReference type="InterPro" id="IPR036291">
    <property type="entry name" value="NAD(P)-bd_dom_sf"/>
</dbReference>
<dbReference type="InterPro" id="IPR000683">
    <property type="entry name" value="Gfo/Idh/MocA-like_OxRdtase_N"/>
</dbReference>
<keyword evidence="5" id="KW-1185">Reference proteome</keyword>
<evidence type="ECO:0000256" key="1">
    <source>
        <dbReference type="ARBA" id="ARBA00023002"/>
    </source>
</evidence>
<dbReference type="InterPro" id="IPR055170">
    <property type="entry name" value="GFO_IDH_MocA-like_dom"/>
</dbReference>
<dbReference type="GO" id="GO:0016491">
    <property type="term" value="F:oxidoreductase activity"/>
    <property type="evidence" value="ECO:0007669"/>
    <property type="project" value="UniProtKB-KW"/>
</dbReference>
<dbReference type="PANTHER" id="PTHR43818:SF11">
    <property type="entry name" value="BCDNA.GH03377"/>
    <property type="match status" value="1"/>
</dbReference>
<evidence type="ECO:0000313" key="4">
    <source>
        <dbReference type="EMBL" id="PZG00568.1"/>
    </source>
</evidence>
<dbReference type="RefSeq" id="WP_111241520.1">
    <property type="nucleotide sequence ID" value="NZ_POTX01000007.1"/>
</dbReference>
<organism evidence="4 5">
    <name type="scientific">Micromonospora endophytica</name>
    <dbReference type="NCBI Taxonomy" id="515350"/>
    <lineage>
        <taxon>Bacteria</taxon>
        <taxon>Bacillati</taxon>
        <taxon>Actinomycetota</taxon>
        <taxon>Actinomycetes</taxon>
        <taxon>Micromonosporales</taxon>
        <taxon>Micromonosporaceae</taxon>
        <taxon>Micromonospora</taxon>
    </lineage>
</organism>
<evidence type="ECO:0000259" key="3">
    <source>
        <dbReference type="Pfam" id="PF22725"/>
    </source>
</evidence>
<dbReference type="SUPFAM" id="SSF55347">
    <property type="entry name" value="Glyceraldehyde-3-phosphate dehydrogenase-like, C-terminal domain"/>
    <property type="match status" value="1"/>
</dbReference>
<protein>
    <submittedName>
        <fullName evidence="4">Oxidoreductase</fullName>
    </submittedName>
</protein>
<feature type="domain" description="Gfo/Idh/MocA-like oxidoreductase N-terminal" evidence="2">
    <location>
        <begin position="7"/>
        <end position="120"/>
    </location>
</feature>
<accession>A0A2W2DLG1</accession>
<dbReference type="SUPFAM" id="SSF51735">
    <property type="entry name" value="NAD(P)-binding Rossmann-fold domains"/>
    <property type="match status" value="1"/>
</dbReference>
<name>A0A2W2DLG1_9ACTN</name>
<reference evidence="4 5" key="1">
    <citation type="submission" date="2018-01" db="EMBL/GenBank/DDBJ databases">
        <title>Draft genome sequence of Jishengella endophytica.</title>
        <authorList>
            <person name="Sahin N."/>
            <person name="Ay H."/>
            <person name="Saygin H."/>
        </authorList>
    </citation>
    <scope>NUCLEOTIDE SEQUENCE [LARGE SCALE GENOMIC DNA]</scope>
    <source>
        <strain evidence="4 5">DSM 45430</strain>
    </source>
</reference>
<gene>
    <name evidence="4" type="ORF">C1I93_02305</name>
</gene>
<dbReference type="EMBL" id="POTX01000007">
    <property type="protein sequence ID" value="PZG00568.1"/>
    <property type="molecule type" value="Genomic_DNA"/>
</dbReference>
<dbReference type="GO" id="GO:0000166">
    <property type="term" value="F:nucleotide binding"/>
    <property type="evidence" value="ECO:0007669"/>
    <property type="project" value="InterPro"/>
</dbReference>
<feature type="domain" description="GFO/IDH/MocA-like oxidoreductase" evidence="3">
    <location>
        <begin position="132"/>
        <end position="265"/>
    </location>
</feature>
<sequence length="384" mass="39558">MGDPHGVGVVGLGVISRAYLNMLAHHRAVRVVAVADLDAARAVAAATMIPGAEAVSVERLLHHPDVTTVLNLTIPAAHAEISGAAIDAGRNVYVEKPLTVTFPEGLSIIDRAAAAGVRVGCAPDTVLGTGTQTARAAIDSGLIGRPLAASAVMVTPGHERWHPNPDFYYAPGGGPLLDMGPYYISALVHLLGGVRAVTGAASRLRDARVIGSGPRLGQRIPVEVPTHVTGVLEHADGALSTLTTSFDGVATTAAPIEVQGEHGTIAVPDPNTFDGEVRHLALDGPGWRALEPRAGYVAASRGVGLIDLVRADERRPPRASGAVALHVLDIMTALLRSAAEGRRVELTTAVERPAPVPLTPAEEWLSALGPGLPAGGSDRTSARS</sequence>
<keyword evidence="1" id="KW-0560">Oxidoreductase</keyword>
<dbReference type="Proteomes" id="UP000248627">
    <property type="component" value="Unassembled WGS sequence"/>
</dbReference>
<dbReference type="Pfam" id="PF01408">
    <property type="entry name" value="GFO_IDH_MocA"/>
    <property type="match status" value="1"/>
</dbReference>
<evidence type="ECO:0000259" key="2">
    <source>
        <dbReference type="Pfam" id="PF01408"/>
    </source>
</evidence>
<dbReference type="AlphaFoldDB" id="A0A2W2DLG1"/>
<dbReference type="InterPro" id="IPR050463">
    <property type="entry name" value="Gfo/Idh/MocA_oxidrdct_glycsds"/>
</dbReference>
<dbReference type="Pfam" id="PF22725">
    <property type="entry name" value="GFO_IDH_MocA_C3"/>
    <property type="match status" value="1"/>
</dbReference>
<comment type="caution">
    <text evidence="4">The sequence shown here is derived from an EMBL/GenBank/DDBJ whole genome shotgun (WGS) entry which is preliminary data.</text>
</comment>
<dbReference type="PANTHER" id="PTHR43818">
    <property type="entry name" value="BCDNA.GH03377"/>
    <property type="match status" value="1"/>
</dbReference>